<accession>A0ABV8RR31</accession>
<comment type="caution">
    <text evidence="1">The sequence shown here is derived from an EMBL/GenBank/DDBJ whole genome shotgun (WGS) entry which is preliminary data.</text>
</comment>
<protein>
    <submittedName>
        <fullName evidence="1">Group III truncated hemoglobin</fullName>
    </submittedName>
</protein>
<evidence type="ECO:0000313" key="1">
    <source>
        <dbReference type="EMBL" id="MFC4295613.1"/>
    </source>
</evidence>
<evidence type="ECO:0000313" key="2">
    <source>
        <dbReference type="Proteomes" id="UP001595828"/>
    </source>
</evidence>
<gene>
    <name evidence="1" type="ORF">ACFO0A_11160</name>
</gene>
<dbReference type="Proteomes" id="UP001595828">
    <property type="component" value="Unassembled WGS sequence"/>
</dbReference>
<dbReference type="InterPro" id="IPR012292">
    <property type="entry name" value="Globin/Proto"/>
</dbReference>
<dbReference type="SUPFAM" id="SSF46458">
    <property type="entry name" value="Globin-like"/>
    <property type="match status" value="1"/>
</dbReference>
<organism evidence="1 2">
    <name type="scientific">Novosphingobium tardum</name>
    <dbReference type="NCBI Taxonomy" id="1538021"/>
    <lineage>
        <taxon>Bacteria</taxon>
        <taxon>Pseudomonadati</taxon>
        <taxon>Pseudomonadota</taxon>
        <taxon>Alphaproteobacteria</taxon>
        <taxon>Sphingomonadales</taxon>
        <taxon>Sphingomonadaceae</taxon>
        <taxon>Novosphingobium</taxon>
    </lineage>
</organism>
<dbReference type="CDD" id="cd08916">
    <property type="entry name" value="TrHb3_P"/>
    <property type="match status" value="1"/>
</dbReference>
<name>A0ABV8RR31_9SPHN</name>
<keyword evidence="2" id="KW-1185">Reference proteome</keyword>
<reference evidence="2" key="1">
    <citation type="journal article" date="2019" name="Int. J. Syst. Evol. Microbiol.">
        <title>The Global Catalogue of Microorganisms (GCM) 10K type strain sequencing project: providing services to taxonomists for standard genome sequencing and annotation.</title>
        <authorList>
            <consortium name="The Broad Institute Genomics Platform"/>
            <consortium name="The Broad Institute Genome Sequencing Center for Infectious Disease"/>
            <person name="Wu L."/>
            <person name="Ma J."/>
        </authorList>
    </citation>
    <scope>NUCLEOTIDE SEQUENCE [LARGE SCALE GENOMIC DNA]</scope>
    <source>
        <strain evidence="2">CGMCC 1.12989</strain>
    </source>
</reference>
<dbReference type="EMBL" id="JBHSDR010000006">
    <property type="protein sequence ID" value="MFC4295613.1"/>
    <property type="molecule type" value="Genomic_DNA"/>
</dbReference>
<dbReference type="RefSeq" id="WP_379539082.1">
    <property type="nucleotide sequence ID" value="NZ_JBHSDR010000006.1"/>
</dbReference>
<proteinExistence type="predicted"/>
<dbReference type="InterPro" id="IPR009050">
    <property type="entry name" value="Globin-like_sf"/>
</dbReference>
<sequence>MIIASVDYMRKCELALLELLGKRQFDALPHWDVRPDGAALEAFAGAVFDECQTSQAHPNLCKTSQQHVVSRLRQDITASAGRPHWPCIPVEHDTGIVNTAFSLTGCAMTDALSETDIARVIPEFYSRVRADPFIGPLFNASIQDWPHHLDRLIAFWSSVMLTTGTYKGSPMAAHIKHRTEMEPKMFGRWLELWSEVTNEMLAPEAAAALQAKARNIAESLKLALWFRLDRKVEPA</sequence>
<dbReference type="Gene3D" id="1.10.490.10">
    <property type="entry name" value="Globins"/>
    <property type="match status" value="1"/>
</dbReference>